<evidence type="ECO:0000256" key="1">
    <source>
        <dbReference type="SAM" id="Phobius"/>
    </source>
</evidence>
<sequence>MDNQVLTWFVGVIAFCMVFMMVIFVWIGIYVIKIMKHTNSLVLSSQNNLTRLSAQAEQTMNDIKMETKILAYQVSGDISRLTVATFVVGTLYKFLKKKLNSEDTK</sequence>
<keyword evidence="1" id="KW-1133">Transmembrane helix</keyword>
<protein>
    <recommendedName>
        <fullName evidence="3">DUF948 domain-containing protein</fullName>
    </recommendedName>
</protein>
<name>A0A0S4XMU3_9BACT</name>
<proteinExistence type="predicted"/>
<keyword evidence="1" id="KW-0812">Transmembrane</keyword>
<accession>A0A0S4XMU3</accession>
<dbReference type="AlphaFoldDB" id="A0A0S4XMU3"/>
<evidence type="ECO:0000313" key="2">
    <source>
        <dbReference type="EMBL" id="CUV65374.1"/>
    </source>
</evidence>
<dbReference type="EMBL" id="FAXN01000032">
    <property type="protein sequence ID" value="CUV65374.1"/>
    <property type="molecule type" value="Genomic_DNA"/>
</dbReference>
<reference evidence="2" key="1">
    <citation type="submission" date="2015-11" db="EMBL/GenBank/DDBJ databases">
        <authorList>
            <person name="Zhang Y."/>
            <person name="Guo Z."/>
        </authorList>
    </citation>
    <scope>NUCLEOTIDE SEQUENCE</scope>
    <source>
        <strain evidence="2">BN30871</strain>
    </source>
</reference>
<feature type="transmembrane region" description="Helical" evidence="1">
    <location>
        <begin position="6"/>
        <end position="32"/>
    </location>
</feature>
<gene>
    <name evidence="2" type="ORF">BN3087_320009</name>
</gene>
<organism evidence="2">
    <name type="scientific">Sulfurovum sp. enrichment culture clone C5</name>
    <dbReference type="NCBI Taxonomy" id="497650"/>
    <lineage>
        <taxon>Bacteria</taxon>
        <taxon>Pseudomonadati</taxon>
        <taxon>Campylobacterota</taxon>
        <taxon>Epsilonproteobacteria</taxon>
        <taxon>Campylobacterales</taxon>
        <taxon>Sulfurovaceae</taxon>
        <taxon>Sulfurovum</taxon>
        <taxon>environmental samples</taxon>
    </lineage>
</organism>
<keyword evidence="1" id="KW-0472">Membrane</keyword>
<evidence type="ECO:0008006" key="3">
    <source>
        <dbReference type="Google" id="ProtNLM"/>
    </source>
</evidence>